<dbReference type="InterPro" id="IPR008538">
    <property type="entry name" value="Uma2"/>
</dbReference>
<evidence type="ECO:0000259" key="1">
    <source>
        <dbReference type="Pfam" id="PF05685"/>
    </source>
</evidence>
<dbReference type="InterPro" id="IPR011335">
    <property type="entry name" value="Restrct_endonuc-II-like"/>
</dbReference>
<keyword evidence="2" id="KW-0378">Hydrolase</keyword>
<sequence>MTQGTARVVPRLTSQEYLEWEVQQPLRYEYFNGEVFAMAGGTLPHADIALNLASLLREPLRGRCKVRNSDAKVGITDEGPFTYPDLSISCDDRDRSARQFMRYPCVIIEVLSPSTEAYDSPSETLRERGGKFALYRRLPTLQEYVLVSSETKTVEIFRQNDVGEWRFIPYSEGDTIELVSLGITLSLNAIYEDVVLELEDEGGEASL</sequence>
<dbReference type="InterPro" id="IPR012296">
    <property type="entry name" value="Nuclease_put_TT1808"/>
</dbReference>
<keyword evidence="3" id="KW-1185">Reference proteome</keyword>
<gene>
    <name evidence="2" type="ORF">PJF56_10600</name>
</gene>
<protein>
    <submittedName>
        <fullName evidence="2">Uma2 family endonuclease</fullName>
    </submittedName>
</protein>
<dbReference type="GO" id="GO:0004519">
    <property type="term" value="F:endonuclease activity"/>
    <property type="evidence" value="ECO:0007669"/>
    <property type="project" value="UniProtKB-KW"/>
</dbReference>
<dbReference type="RefSeq" id="WP_283762623.1">
    <property type="nucleotide sequence ID" value="NZ_JAQPOK010000082.1"/>
</dbReference>
<organism evidence="2 3">
    <name type="scientific">Roseofilum halophilum BLCC-M91</name>
    <dbReference type="NCBI Taxonomy" id="3022259"/>
    <lineage>
        <taxon>Bacteria</taxon>
        <taxon>Bacillati</taxon>
        <taxon>Cyanobacteriota</taxon>
        <taxon>Cyanophyceae</taxon>
        <taxon>Desertifilales</taxon>
        <taxon>Desertifilaceae</taxon>
        <taxon>Roseofilum</taxon>
        <taxon>Roseofilum halophilum</taxon>
    </lineage>
</organism>
<reference evidence="2 3" key="1">
    <citation type="submission" date="2023-01" db="EMBL/GenBank/DDBJ databases">
        <title>Novel diversity within Roseofilum (Cyanobacteria; Desertifilaceae) from marine benthic mats with descriptions of four novel species.</title>
        <authorList>
            <person name="Wang Y."/>
            <person name="Berthold D.E."/>
            <person name="Hu J."/>
            <person name="Lefler F.W."/>
            <person name="Laughinghouse H.D. IV."/>
        </authorList>
    </citation>
    <scope>NUCLEOTIDE SEQUENCE [LARGE SCALE GENOMIC DNA]</scope>
    <source>
        <strain evidence="2 3">BLCC-M91</strain>
    </source>
</reference>
<accession>A0ABT7BLA6</accession>
<dbReference type="PANTHER" id="PTHR36558">
    <property type="entry name" value="GLR1098 PROTEIN"/>
    <property type="match status" value="1"/>
</dbReference>
<dbReference type="EMBL" id="JAQPOK010000082">
    <property type="protein sequence ID" value="MDJ1179314.1"/>
    <property type="molecule type" value="Genomic_DNA"/>
</dbReference>
<keyword evidence="2" id="KW-0255">Endonuclease</keyword>
<dbReference type="CDD" id="cd06260">
    <property type="entry name" value="DUF820-like"/>
    <property type="match status" value="1"/>
</dbReference>
<dbReference type="SUPFAM" id="SSF52980">
    <property type="entry name" value="Restriction endonuclease-like"/>
    <property type="match status" value="1"/>
</dbReference>
<evidence type="ECO:0000313" key="3">
    <source>
        <dbReference type="Proteomes" id="UP001231370"/>
    </source>
</evidence>
<keyword evidence="2" id="KW-0540">Nuclease</keyword>
<comment type="caution">
    <text evidence="2">The sequence shown here is derived from an EMBL/GenBank/DDBJ whole genome shotgun (WGS) entry which is preliminary data.</text>
</comment>
<name>A0ABT7BLA6_9CYAN</name>
<feature type="domain" description="Putative restriction endonuclease" evidence="1">
    <location>
        <begin position="15"/>
        <end position="186"/>
    </location>
</feature>
<dbReference type="Proteomes" id="UP001231370">
    <property type="component" value="Unassembled WGS sequence"/>
</dbReference>
<evidence type="ECO:0000313" key="2">
    <source>
        <dbReference type="EMBL" id="MDJ1179314.1"/>
    </source>
</evidence>
<dbReference type="Pfam" id="PF05685">
    <property type="entry name" value="Uma2"/>
    <property type="match status" value="1"/>
</dbReference>
<dbReference type="PANTHER" id="PTHR36558:SF1">
    <property type="entry name" value="RESTRICTION ENDONUCLEASE DOMAIN-CONTAINING PROTEIN-RELATED"/>
    <property type="match status" value="1"/>
</dbReference>
<dbReference type="Gene3D" id="3.90.1570.10">
    <property type="entry name" value="tt1808, chain A"/>
    <property type="match status" value="1"/>
</dbReference>
<proteinExistence type="predicted"/>